<evidence type="ECO:0000256" key="1">
    <source>
        <dbReference type="SAM" id="MobiDB-lite"/>
    </source>
</evidence>
<sequence>MLIQLIGVLALVLVISRVVVKVIDSHAEKARISTARELNQQDSQFCSLQTLTENIPRDLIPPTVFRTALQQQTAIARRVMSLPDSPAFWAKRYANAKGIEQMYRQGKHAPGPALSELSQRDTARLCQEALLRNGRLISTMIPPGTTQIMNDLKAMAVTARFRVPAEYHYQQGVQAFSKHLPKEASFHFRMAREKLAGIGVSPIAEWHEALTRKITLNTERLAQLQIGTQKSRLESETEEMLSWHKPTQYDDSTSKENMSQHKAGVSS</sequence>
<proteinExistence type="predicted"/>
<evidence type="ECO:0000313" key="2">
    <source>
        <dbReference type="EMBL" id="KKN29097.1"/>
    </source>
</evidence>
<organism evidence="2">
    <name type="scientific">marine sediment metagenome</name>
    <dbReference type="NCBI Taxonomy" id="412755"/>
    <lineage>
        <taxon>unclassified sequences</taxon>
        <taxon>metagenomes</taxon>
        <taxon>ecological metagenomes</taxon>
    </lineage>
</organism>
<feature type="region of interest" description="Disordered" evidence="1">
    <location>
        <begin position="230"/>
        <end position="267"/>
    </location>
</feature>
<gene>
    <name evidence="2" type="ORF">LCGC14_0847650</name>
</gene>
<dbReference type="EMBL" id="LAZR01002511">
    <property type="protein sequence ID" value="KKN29097.1"/>
    <property type="molecule type" value="Genomic_DNA"/>
</dbReference>
<protein>
    <submittedName>
        <fullName evidence="2">Uncharacterized protein</fullName>
    </submittedName>
</protein>
<dbReference type="AlphaFoldDB" id="A0A0F9PWJ8"/>
<comment type="caution">
    <text evidence="2">The sequence shown here is derived from an EMBL/GenBank/DDBJ whole genome shotgun (WGS) entry which is preliminary data.</text>
</comment>
<accession>A0A0F9PWJ8</accession>
<reference evidence="2" key="1">
    <citation type="journal article" date="2015" name="Nature">
        <title>Complex archaea that bridge the gap between prokaryotes and eukaryotes.</title>
        <authorList>
            <person name="Spang A."/>
            <person name="Saw J.H."/>
            <person name="Jorgensen S.L."/>
            <person name="Zaremba-Niedzwiedzka K."/>
            <person name="Martijn J."/>
            <person name="Lind A.E."/>
            <person name="van Eijk R."/>
            <person name="Schleper C."/>
            <person name="Guy L."/>
            <person name="Ettema T.J."/>
        </authorList>
    </citation>
    <scope>NUCLEOTIDE SEQUENCE</scope>
</reference>
<name>A0A0F9PWJ8_9ZZZZ</name>